<dbReference type="Gene3D" id="3.30.420.260">
    <property type="match status" value="1"/>
</dbReference>
<dbReference type="EMBL" id="FONY01000021">
    <property type="protein sequence ID" value="SFF24055.1"/>
    <property type="molecule type" value="Genomic_DNA"/>
</dbReference>
<gene>
    <name evidence="1" type="ORF">SAMN04488541_102170</name>
</gene>
<accession>A0A1I2H1T2</accession>
<sequence length="293" mass="34182">MEITSTHYHLVKHIKDDKFSIDEIYKYAICFKVSAKQFIIAVFDTSTRRCLAYEKYEISENVELIQALEQIYKDHAFISAGYWKKLILISTLPAFCYVPEEFFSKENAIDFLRLNVNFSVNTSEVYHFLHTQQRVVGIFAIEQKLWRWVKGKYPYQEVSCIHENSAFLQGVLSEPNELEARNLHALISEKKLTLLSFKQGNLHFLNTFPVFSTKDFVYYSLLVIEKLDLLPSDISVVLYGDVSEKDAIPQEIRKYVKQVDFGKKPKFIQIGFKFDEVPLHSIFDLLSVGTWLS</sequence>
<dbReference type="Proteomes" id="UP000199513">
    <property type="component" value="Unassembled WGS sequence"/>
</dbReference>
<name>A0A1I2H1T2_9BACT</name>
<organism evidence="1 2">
    <name type="scientific">Thermoflexibacter ruber</name>
    <dbReference type="NCBI Taxonomy" id="1003"/>
    <lineage>
        <taxon>Bacteria</taxon>
        <taxon>Pseudomonadati</taxon>
        <taxon>Bacteroidota</taxon>
        <taxon>Cytophagia</taxon>
        <taxon>Cytophagales</taxon>
        <taxon>Thermoflexibacteraceae</taxon>
        <taxon>Thermoflexibacter</taxon>
    </lineage>
</organism>
<proteinExistence type="predicted"/>
<dbReference type="RefSeq" id="WP_091545891.1">
    <property type="nucleotide sequence ID" value="NZ_FONY01000021.1"/>
</dbReference>
<dbReference type="Pfam" id="PF12864">
    <property type="entry name" value="DUF3822"/>
    <property type="match status" value="1"/>
</dbReference>
<dbReference type="OrthoDB" id="658622at2"/>
<evidence type="ECO:0000313" key="1">
    <source>
        <dbReference type="EMBL" id="SFF24055.1"/>
    </source>
</evidence>
<evidence type="ECO:0008006" key="3">
    <source>
        <dbReference type="Google" id="ProtNLM"/>
    </source>
</evidence>
<dbReference type="CDD" id="cd24013">
    <property type="entry name" value="ASKHA_ATPase_BT3980-like"/>
    <property type="match status" value="1"/>
</dbReference>
<reference evidence="1 2" key="1">
    <citation type="submission" date="2016-10" db="EMBL/GenBank/DDBJ databases">
        <authorList>
            <person name="de Groot N.N."/>
        </authorList>
    </citation>
    <scope>NUCLEOTIDE SEQUENCE [LARGE SCALE GENOMIC DNA]</scope>
    <source>
        <strain>GEY</strain>
        <strain evidence="2">DSM 9560</strain>
    </source>
</reference>
<keyword evidence="2" id="KW-1185">Reference proteome</keyword>
<protein>
    <recommendedName>
        <fullName evidence="3">DUF3822 family protein</fullName>
    </recommendedName>
</protein>
<dbReference type="STRING" id="1003.SAMN04488541_102170"/>
<dbReference type="AlphaFoldDB" id="A0A1I2H1T2"/>
<evidence type="ECO:0000313" key="2">
    <source>
        <dbReference type="Proteomes" id="UP000199513"/>
    </source>
</evidence>
<dbReference type="Gene3D" id="3.30.420.250">
    <property type="match status" value="1"/>
</dbReference>
<dbReference type="InterPro" id="IPR024213">
    <property type="entry name" value="DUF3822"/>
</dbReference>